<dbReference type="AlphaFoldDB" id="A0A8C4Q883"/>
<reference evidence="10" key="1">
    <citation type="submission" date="2025-08" db="UniProtKB">
        <authorList>
            <consortium name="Ensembl"/>
        </authorList>
    </citation>
    <scope>IDENTIFICATION</scope>
</reference>
<keyword evidence="4" id="KW-0234">DNA repair</keyword>
<dbReference type="Ensembl" id="ENSEBUT00000011781.1">
    <property type="protein sequence ID" value="ENSEBUP00000011217.1"/>
    <property type="gene ID" value="ENSEBUG00000007203.1"/>
</dbReference>
<comment type="similarity">
    <text evidence="2">Belongs to the XPC family.</text>
</comment>
<dbReference type="Pfam" id="PF10403">
    <property type="entry name" value="BHD_1"/>
    <property type="match status" value="1"/>
</dbReference>
<feature type="domain" description="Rad4 beta-hairpin" evidence="7">
    <location>
        <begin position="315"/>
        <end position="367"/>
    </location>
</feature>
<evidence type="ECO:0000259" key="8">
    <source>
        <dbReference type="SMART" id="SM01031"/>
    </source>
</evidence>
<evidence type="ECO:0000256" key="2">
    <source>
        <dbReference type="ARBA" id="ARBA00009525"/>
    </source>
</evidence>
<dbReference type="GO" id="GO:0003684">
    <property type="term" value="F:damaged DNA binding"/>
    <property type="evidence" value="ECO:0007669"/>
    <property type="project" value="InterPro"/>
</dbReference>
<keyword evidence="11" id="KW-1185">Reference proteome</keyword>
<dbReference type="SMART" id="SM01031">
    <property type="entry name" value="BHD_2"/>
    <property type="match status" value="1"/>
</dbReference>
<sequence length="604" mass="68812">MRKSFNLNPWISSQHQRDPVLESLETGHCFSFFVYVGPFRHFLPKKSGFIHIEDLFRMVATFLDDFIKLVNNFFRCFYVRACRLTVHLLCLLGNGFHRNDVCCHEDLKAMALSIVPHTLIPKAPCRVQLSWIQRLLTWCDWEQKCTLLQFCSRTLPYSMNLPVVKACLGATELSGADGEETNCSEGLASEDDFEANSSSSGSETSDDWGQRSCSRNREATKRDRAVFLKQQEECKKKKEEQAQGIGETNEGVNIERGCDAWLEVWVMGDGVQGSWVGTDVVTGMVACTMRGMKSFSYVLAFEADGSAKDLQQKLYEEPIPTKIAAFKNHPLYVLPRHLLKFQAIYPLSAKPLGNYRGEPIYARECVHNLHSEATWLKQARVVRAGEVPCKMVKGHSNWAKKARANDTMAKDTPNLPLFGTWQTEEYHPPEAYGGKVPRNDFGNVYLFRPSMLPIGCRHLTLPGLQRVARKLDIDCAAAVTGFDIHSGFSHPVYVYRYHQIITLHSLHYHLPNSRRVSDRWHLLAKSLLIRKRLQKRYGGDKDPSKVLQSTSKNNTSLEQSPIRDRVRSWPQVRPGIQAAARGQGMQRRRDQKSEDANLFPFEKL</sequence>
<dbReference type="InterPro" id="IPR038765">
    <property type="entry name" value="Papain-like_cys_pep_sf"/>
</dbReference>
<name>A0A8C4Q883_EPTBU</name>
<feature type="compositionally biased region" description="Polar residues" evidence="6">
    <location>
        <begin position="546"/>
        <end position="559"/>
    </location>
</feature>
<comment type="subcellular location">
    <subcellularLocation>
        <location evidence="1">Nucleus</location>
    </subcellularLocation>
</comment>
<dbReference type="InterPro" id="IPR036985">
    <property type="entry name" value="Transglutaminase-like_sf"/>
</dbReference>
<dbReference type="Pfam" id="PF10404">
    <property type="entry name" value="BHD_2"/>
    <property type="match status" value="1"/>
</dbReference>
<dbReference type="GO" id="GO:0006298">
    <property type="term" value="P:mismatch repair"/>
    <property type="evidence" value="ECO:0007669"/>
    <property type="project" value="TreeGrafter"/>
</dbReference>
<keyword evidence="5" id="KW-0539">Nucleus</keyword>
<dbReference type="GO" id="GO:0000111">
    <property type="term" value="C:nucleotide-excision repair factor 2 complex"/>
    <property type="evidence" value="ECO:0007669"/>
    <property type="project" value="TreeGrafter"/>
</dbReference>
<dbReference type="GO" id="GO:0006289">
    <property type="term" value="P:nucleotide-excision repair"/>
    <property type="evidence" value="ECO:0007669"/>
    <property type="project" value="InterPro"/>
</dbReference>
<dbReference type="SUPFAM" id="SSF54001">
    <property type="entry name" value="Cysteine proteinases"/>
    <property type="match status" value="1"/>
</dbReference>
<feature type="region of interest" description="Disordered" evidence="6">
    <location>
        <begin position="536"/>
        <end position="604"/>
    </location>
</feature>
<feature type="compositionally biased region" description="Low complexity" evidence="6">
    <location>
        <begin position="575"/>
        <end position="585"/>
    </location>
</feature>
<accession>A0A8C4Q883</accession>
<evidence type="ECO:0000259" key="9">
    <source>
        <dbReference type="SMART" id="SM01032"/>
    </source>
</evidence>
<dbReference type="Pfam" id="PF10405">
    <property type="entry name" value="BHD_3"/>
    <property type="match status" value="1"/>
</dbReference>
<proteinExistence type="inferred from homology"/>
<feature type="region of interest" description="Disordered" evidence="6">
    <location>
        <begin position="191"/>
        <end position="217"/>
    </location>
</feature>
<dbReference type="Gene3D" id="2.20.20.110">
    <property type="entry name" value="Rad4, beta-hairpin domain BHD1"/>
    <property type="match status" value="1"/>
</dbReference>
<reference evidence="10" key="2">
    <citation type="submission" date="2025-09" db="UniProtKB">
        <authorList>
            <consortium name="Ensembl"/>
        </authorList>
    </citation>
    <scope>IDENTIFICATION</scope>
</reference>
<evidence type="ECO:0000256" key="1">
    <source>
        <dbReference type="ARBA" id="ARBA00004123"/>
    </source>
</evidence>
<dbReference type="GO" id="GO:0003697">
    <property type="term" value="F:single-stranded DNA binding"/>
    <property type="evidence" value="ECO:0007669"/>
    <property type="project" value="TreeGrafter"/>
</dbReference>
<dbReference type="InterPro" id="IPR018326">
    <property type="entry name" value="Rad4_beta-hairpin_dom1"/>
</dbReference>
<dbReference type="Gene3D" id="3.30.70.2460">
    <property type="entry name" value="Rad4, beta-hairpin domain BHD3"/>
    <property type="match status" value="1"/>
</dbReference>
<dbReference type="InterPro" id="IPR042488">
    <property type="entry name" value="Rad4_BHD3_sf"/>
</dbReference>
<dbReference type="InterPro" id="IPR004583">
    <property type="entry name" value="DNA_repair_Rad4"/>
</dbReference>
<evidence type="ECO:0000256" key="6">
    <source>
        <dbReference type="SAM" id="MobiDB-lite"/>
    </source>
</evidence>
<dbReference type="SMART" id="SM01032">
    <property type="entry name" value="BHD_3"/>
    <property type="match status" value="1"/>
</dbReference>
<evidence type="ECO:0000313" key="11">
    <source>
        <dbReference type="Proteomes" id="UP000694388"/>
    </source>
</evidence>
<dbReference type="PANTHER" id="PTHR12135:SF0">
    <property type="entry name" value="DNA REPAIR PROTEIN COMPLEMENTING XP-C CELLS"/>
    <property type="match status" value="1"/>
</dbReference>
<evidence type="ECO:0000313" key="10">
    <source>
        <dbReference type="Ensembl" id="ENSEBUP00000011217.1"/>
    </source>
</evidence>
<evidence type="ECO:0000256" key="4">
    <source>
        <dbReference type="ARBA" id="ARBA00023204"/>
    </source>
</evidence>
<evidence type="ECO:0000256" key="5">
    <source>
        <dbReference type="ARBA" id="ARBA00023242"/>
    </source>
</evidence>
<dbReference type="Proteomes" id="UP000694388">
    <property type="component" value="Unplaced"/>
</dbReference>
<dbReference type="GO" id="GO:0071942">
    <property type="term" value="C:XPC complex"/>
    <property type="evidence" value="ECO:0007669"/>
    <property type="project" value="TreeGrafter"/>
</dbReference>
<dbReference type="Gene3D" id="3.90.260.10">
    <property type="entry name" value="Transglutaminase-like"/>
    <property type="match status" value="1"/>
</dbReference>
<dbReference type="PANTHER" id="PTHR12135">
    <property type="entry name" value="DNA REPAIR PROTEIN XP-C / RAD4"/>
    <property type="match status" value="1"/>
</dbReference>
<keyword evidence="3" id="KW-0227">DNA damage</keyword>
<organism evidence="10 11">
    <name type="scientific">Eptatretus burgeri</name>
    <name type="common">Inshore hagfish</name>
    <dbReference type="NCBI Taxonomy" id="7764"/>
    <lineage>
        <taxon>Eukaryota</taxon>
        <taxon>Metazoa</taxon>
        <taxon>Chordata</taxon>
        <taxon>Craniata</taxon>
        <taxon>Vertebrata</taxon>
        <taxon>Cyclostomata</taxon>
        <taxon>Myxini</taxon>
        <taxon>Myxiniformes</taxon>
        <taxon>Myxinidae</taxon>
        <taxon>Eptatretinae</taxon>
        <taxon>Eptatretus</taxon>
    </lineage>
</organism>
<dbReference type="InterPro" id="IPR018328">
    <property type="entry name" value="Rad4_beta-hairpin_dom3"/>
</dbReference>
<feature type="domain" description="Rad4 beta-hairpin" evidence="9">
    <location>
        <begin position="436"/>
        <end position="505"/>
    </location>
</feature>
<evidence type="ECO:0000256" key="3">
    <source>
        <dbReference type="ARBA" id="ARBA00022763"/>
    </source>
</evidence>
<dbReference type="GeneTree" id="ENSGT00390000005194"/>
<dbReference type="SMART" id="SM01030">
    <property type="entry name" value="BHD_1"/>
    <property type="match status" value="1"/>
</dbReference>
<feature type="domain" description="Rad4 beta-hairpin" evidence="8">
    <location>
        <begin position="369"/>
        <end position="429"/>
    </location>
</feature>
<dbReference type="GO" id="GO:0005737">
    <property type="term" value="C:cytoplasm"/>
    <property type="evidence" value="ECO:0007669"/>
    <property type="project" value="TreeGrafter"/>
</dbReference>
<protein>
    <submittedName>
        <fullName evidence="10">Uncharacterized protein</fullName>
    </submittedName>
</protein>
<evidence type="ECO:0000259" key="7">
    <source>
        <dbReference type="SMART" id="SM01030"/>
    </source>
</evidence>
<dbReference type="InterPro" id="IPR018327">
    <property type="entry name" value="BHD_2"/>
</dbReference>